<sequence>MEMAKMDKSKVKPYCGNGEVNESNGTRKFNKENHLSNAEKLKVKPKDSKVIEIVRFIIKNPNLIIEGNWFCQHWNCKHKVKCLNIEECKNKCPHEPECKTVLHCLSKWTCKHEPECEFRAQCKKRWICRHEPVCQSRWHCRKNWTCRHQIRCKDLWECKYRWTEEYEPHCQGEWQCYHTRKCQTKLDCQNKPFNEKWKCPHKPECYNKWKCQNKWHCQHKEECDMSKPKLKWKCQQKCQHTCPNEEICKNKSQAMFQQHKHQFKSEWKCRHQCNDLRECYKKWECPHKSENTPKCKDEWKCKTRWWQCKHVQPCISGCQEKWDNDNEWKCGHAPECQSNWQCISDSHSLNKWQCQNTWKLIYSQDVLKACLTKTFQPNKLYDFFTKQCNECEKKSLIMSFMLYTGPQKILKSEIICHLIWTKAKEIKGDVFYRVFGRWICNQGHKWDSSYTWISLQKFVENSLTGYQEDNFRTNIRNYNFRKTQEDIQKHNIQKIQTDFQIRDFFMMQCHECWKNASILCWQPIIGSKDAPLHDRALCEKCRSGDICVQKNSYFGRQYSY</sequence>
<organism evidence="1 2">
    <name type="scientific">Scutellospora calospora</name>
    <dbReference type="NCBI Taxonomy" id="85575"/>
    <lineage>
        <taxon>Eukaryota</taxon>
        <taxon>Fungi</taxon>
        <taxon>Fungi incertae sedis</taxon>
        <taxon>Mucoromycota</taxon>
        <taxon>Glomeromycotina</taxon>
        <taxon>Glomeromycetes</taxon>
        <taxon>Diversisporales</taxon>
        <taxon>Gigasporaceae</taxon>
        <taxon>Scutellospora</taxon>
    </lineage>
</organism>
<evidence type="ECO:0000313" key="2">
    <source>
        <dbReference type="Proteomes" id="UP000789860"/>
    </source>
</evidence>
<reference evidence="1" key="1">
    <citation type="submission" date="2021-06" db="EMBL/GenBank/DDBJ databases">
        <authorList>
            <person name="Kallberg Y."/>
            <person name="Tangrot J."/>
            <person name="Rosling A."/>
        </authorList>
    </citation>
    <scope>NUCLEOTIDE SEQUENCE</scope>
    <source>
        <strain evidence="1">AU212A</strain>
    </source>
</reference>
<keyword evidence="2" id="KW-1185">Reference proteome</keyword>
<dbReference type="EMBL" id="CAJVPM010001855">
    <property type="protein sequence ID" value="CAG8475164.1"/>
    <property type="molecule type" value="Genomic_DNA"/>
</dbReference>
<evidence type="ECO:0000313" key="1">
    <source>
        <dbReference type="EMBL" id="CAG8475164.1"/>
    </source>
</evidence>
<proteinExistence type="predicted"/>
<accession>A0ACA9KIU2</accession>
<gene>
    <name evidence="1" type="ORF">SCALOS_LOCUS2192</name>
</gene>
<protein>
    <submittedName>
        <fullName evidence="1">6834_t:CDS:1</fullName>
    </submittedName>
</protein>
<dbReference type="Proteomes" id="UP000789860">
    <property type="component" value="Unassembled WGS sequence"/>
</dbReference>
<name>A0ACA9KIU2_9GLOM</name>
<comment type="caution">
    <text evidence="1">The sequence shown here is derived from an EMBL/GenBank/DDBJ whole genome shotgun (WGS) entry which is preliminary data.</text>
</comment>